<accession>A0ABV7WEI2</accession>
<gene>
    <name evidence="1" type="ORF">ACFOLH_07750</name>
</gene>
<reference evidence="2" key="1">
    <citation type="journal article" date="2019" name="Int. J. Syst. Evol. Microbiol.">
        <title>The Global Catalogue of Microorganisms (GCM) 10K type strain sequencing project: providing services to taxonomists for standard genome sequencing and annotation.</title>
        <authorList>
            <consortium name="The Broad Institute Genomics Platform"/>
            <consortium name="The Broad Institute Genome Sequencing Center for Infectious Disease"/>
            <person name="Wu L."/>
            <person name="Ma J."/>
        </authorList>
    </citation>
    <scope>NUCLEOTIDE SEQUENCE [LARGE SCALE GENOMIC DNA]</scope>
    <source>
        <strain evidence="2">NCAIM B.02333</strain>
    </source>
</reference>
<evidence type="ECO:0000313" key="1">
    <source>
        <dbReference type="EMBL" id="MFC3688233.1"/>
    </source>
</evidence>
<name>A0ABV7WEI2_9MICO</name>
<organism evidence="1 2">
    <name type="scientific">Aquipuribacter hungaricus</name>
    <dbReference type="NCBI Taxonomy" id="545624"/>
    <lineage>
        <taxon>Bacteria</taxon>
        <taxon>Bacillati</taxon>
        <taxon>Actinomycetota</taxon>
        <taxon>Actinomycetes</taxon>
        <taxon>Micrococcales</taxon>
        <taxon>Intrasporangiaceae</taxon>
        <taxon>Aquipuribacter</taxon>
    </lineage>
</organism>
<dbReference type="InterPro" id="IPR038071">
    <property type="entry name" value="UROD/MetE-like_sf"/>
</dbReference>
<dbReference type="EMBL" id="JBHRWW010000004">
    <property type="protein sequence ID" value="MFC3688233.1"/>
    <property type="molecule type" value="Genomic_DNA"/>
</dbReference>
<evidence type="ECO:0000313" key="2">
    <source>
        <dbReference type="Proteomes" id="UP001595685"/>
    </source>
</evidence>
<dbReference type="RefSeq" id="WP_340291120.1">
    <property type="nucleotide sequence ID" value="NZ_JBBEOI010000031.1"/>
</dbReference>
<keyword evidence="2" id="KW-1185">Reference proteome</keyword>
<dbReference type="SUPFAM" id="SSF51726">
    <property type="entry name" value="UROD/MetE-like"/>
    <property type="match status" value="1"/>
</dbReference>
<comment type="caution">
    <text evidence="1">The sequence shown here is derived from an EMBL/GenBank/DDBJ whole genome shotgun (WGS) entry which is preliminary data.</text>
</comment>
<evidence type="ECO:0008006" key="3">
    <source>
        <dbReference type="Google" id="ProtNLM"/>
    </source>
</evidence>
<dbReference type="Proteomes" id="UP001595685">
    <property type="component" value="Unassembled WGS sequence"/>
</dbReference>
<proteinExistence type="predicted"/>
<protein>
    <recommendedName>
        <fullName evidence="3">Methionine synthase</fullName>
    </recommendedName>
</protein>
<sequence length="336" mass="34059">MSLPAGPWASAPGALPGTRPDHALDLVLGELGAGHLPFVPELPDRGVGADAVGRSASFLVDMPVDLQPSGWRLVDRPGADLGRGRSWWGQDLDALAERGEEAAQALALQVGLLGPWSLAAALQRQRGEVAVSDPGARRDVVESLAVGLGDVLAAVRRAASGADLVVLLDEPSLPAVLLGRVPTASGYGSLRSVPVQEVREGLRTVVGAAHAAGAAVVLRCHDEDAPLALLGETLADGVAVRVPSEASGAGSAVWDRVAGLLDAGTTTVLTPRGAGRAADPEALAALVSGPCQQTGIDGDLLARTALGAVPSVPGRGMSREDLARTARAAELLRDGT</sequence>